<dbReference type="Pfam" id="PF10192">
    <property type="entry name" value="GPR180-TMEM145_TM"/>
    <property type="match status" value="1"/>
</dbReference>
<dbReference type="PANTHER" id="PTHR23252">
    <property type="entry name" value="INTIMAL THICKNESS RECEPTOR-RELATED"/>
    <property type="match status" value="1"/>
</dbReference>
<dbReference type="InterPro" id="IPR047831">
    <property type="entry name" value="GPR180/TMEM145"/>
</dbReference>
<dbReference type="AlphaFoldDB" id="A0A915HXK8"/>
<evidence type="ECO:0000313" key="4">
    <source>
        <dbReference type="WBParaSite" id="nRc.2.0.1.t06031-RA"/>
    </source>
</evidence>
<dbReference type="GO" id="GO:0019236">
    <property type="term" value="P:response to pheromone"/>
    <property type="evidence" value="ECO:0007669"/>
    <property type="project" value="InterPro"/>
</dbReference>
<keyword evidence="3" id="KW-1185">Reference proteome</keyword>
<feature type="transmembrane region" description="Helical" evidence="1">
    <location>
        <begin position="296"/>
        <end position="317"/>
    </location>
</feature>
<feature type="transmembrane region" description="Helical" evidence="1">
    <location>
        <begin position="193"/>
        <end position="212"/>
    </location>
</feature>
<name>A0A915HXK8_ROMCU</name>
<sequence length="404" mass="47297">SSCRNSLNLLANLAFDFKCNKKGEQDIFRRLPCLKGKLCPDEDQAQNVFPNFQFTYRIQDRSQSRFWYLILFNCFLDENCTWQRANYSRKLTYEINLINGHPLLRNSKIFFDTGQLSIDERYLPQIGFFGLIFTSILLILTLKISTKSGQFLKLILISAICQHFCWLTHYLSLSRNGVGWPFLKFAADQILNHVVEYLLIFLLILIAKGWKIRTLVVKRRLKTWTLMSCLFCLHLTFNFWALLTNDFWLYASIYDVWQGWAVLVVRLSATCWFFVELRSSVKLERDEQKRTFLLHFGSGFLVWFVYLPILGAFSGNISLINRLEIVQGLHHLANFVVCATLTHLFYPKSASRKFFLKSDHSTNDSLNFEEEDLAILDDDFEKSYFTPTMEDLDHVTDVVDCSKT</sequence>
<feature type="transmembrane region" description="Helical" evidence="1">
    <location>
        <begin position="329"/>
        <end position="346"/>
    </location>
</feature>
<dbReference type="InterPro" id="IPR019336">
    <property type="entry name" value="GPR180/TMEM145_TM"/>
</dbReference>
<feature type="domain" description="GPR180/TMEM145 transmembrane" evidence="2">
    <location>
        <begin position="149"/>
        <end position="339"/>
    </location>
</feature>
<organism evidence="3 4">
    <name type="scientific">Romanomermis culicivorax</name>
    <name type="common">Nematode worm</name>
    <dbReference type="NCBI Taxonomy" id="13658"/>
    <lineage>
        <taxon>Eukaryota</taxon>
        <taxon>Metazoa</taxon>
        <taxon>Ecdysozoa</taxon>
        <taxon>Nematoda</taxon>
        <taxon>Enoplea</taxon>
        <taxon>Dorylaimia</taxon>
        <taxon>Mermithida</taxon>
        <taxon>Mermithoidea</taxon>
        <taxon>Mermithidae</taxon>
        <taxon>Romanomermis</taxon>
    </lineage>
</organism>
<keyword evidence="1" id="KW-0472">Membrane</keyword>
<feature type="transmembrane region" description="Helical" evidence="1">
    <location>
        <begin position="224"/>
        <end position="244"/>
    </location>
</feature>
<evidence type="ECO:0000313" key="3">
    <source>
        <dbReference type="Proteomes" id="UP000887565"/>
    </source>
</evidence>
<evidence type="ECO:0000259" key="2">
    <source>
        <dbReference type="Pfam" id="PF10192"/>
    </source>
</evidence>
<accession>A0A915HXK8</accession>
<keyword evidence="1" id="KW-0812">Transmembrane</keyword>
<feature type="transmembrane region" description="Helical" evidence="1">
    <location>
        <begin position="256"/>
        <end position="275"/>
    </location>
</feature>
<dbReference type="Proteomes" id="UP000887565">
    <property type="component" value="Unplaced"/>
</dbReference>
<dbReference type="GO" id="GO:0007186">
    <property type="term" value="P:G protein-coupled receptor signaling pathway"/>
    <property type="evidence" value="ECO:0007669"/>
    <property type="project" value="InterPro"/>
</dbReference>
<feature type="transmembrane region" description="Helical" evidence="1">
    <location>
        <begin position="154"/>
        <end position="173"/>
    </location>
</feature>
<feature type="transmembrane region" description="Helical" evidence="1">
    <location>
        <begin position="122"/>
        <end position="142"/>
    </location>
</feature>
<dbReference type="OMA" id="HQFSFEE"/>
<keyword evidence="1" id="KW-1133">Transmembrane helix</keyword>
<protein>
    <submittedName>
        <fullName evidence="4">GPR180/TMEM145 transmembrane domain-containing protein</fullName>
    </submittedName>
</protein>
<dbReference type="WBParaSite" id="nRc.2.0.1.t06031-RA">
    <property type="protein sequence ID" value="nRc.2.0.1.t06031-RA"/>
    <property type="gene ID" value="nRc.2.0.1.g06031"/>
</dbReference>
<reference evidence="4" key="1">
    <citation type="submission" date="2022-11" db="UniProtKB">
        <authorList>
            <consortium name="WormBaseParasite"/>
        </authorList>
    </citation>
    <scope>IDENTIFICATION</scope>
</reference>
<dbReference type="PANTHER" id="PTHR23252:SF43">
    <property type="entry name" value="INTIMAL THICKNESS RELATED RECEPTOR IRP DOMAIN-CONTAINING PROTEIN"/>
    <property type="match status" value="1"/>
</dbReference>
<evidence type="ECO:0000256" key="1">
    <source>
        <dbReference type="SAM" id="Phobius"/>
    </source>
</evidence>
<proteinExistence type="predicted"/>